<dbReference type="EMBL" id="JBHLUN010000033">
    <property type="protein sequence ID" value="MFC0411001.1"/>
    <property type="molecule type" value="Genomic_DNA"/>
</dbReference>
<dbReference type="Proteomes" id="UP001589865">
    <property type="component" value="Unassembled WGS sequence"/>
</dbReference>
<protein>
    <recommendedName>
        <fullName evidence="5">DUF2628 domain-containing protein</fullName>
    </recommendedName>
</protein>
<evidence type="ECO:0000256" key="1">
    <source>
        <dbReference type="SAM" id="MobiDB-lite"/>
    </source>
</evidence>
<reference evidence="3 4" key="1">
    <citation type="submission" date="2024-09" db="EMBL/GenBank/DDBJ databases">
        <authorList>
            <person name="Sun Q."/>
            <person name="Mori K."/>
        </authorList>
    </citation>
    <scope>NUCLEOTIDE SEQUENCE [LARGE SCALE GENOMIC DNA]</scope>
    <source>
        <strain evidence="3 4">TBRC 5777</strain>
    </source>
</reference>
<evidence type="ECO:0000313" key="3">
    <source>
        <dbReference type="EMBL" id="MFC0411001.1"/>
    </source>
</evidence>
<keyword evidence="2" id="KW-0472">Membrane</keyword>
<evidence type="ECO:0008006" key="5">
    <source>
        <dbReference type="Google" id="ProtNLM"/>
    </source>
</evidence>
<sequence length="126" mass="13894">MPPGFFAFCKDLAGKLSKYGPDPLLFWGWLCISVVVAIIGKGGQYSLATGVLLFLALLLYHLRRSSNERHVERMEQLGVERIVATGKAMKLLRHQAAQGSLPLDRHGQLGERSPSKRTGGSDEFLD</sequence>
<organism evidence="3 4">
    <name type="scientific">Roseomonas elaeocarpi</name>
    <dbReference type="NCBI Taxonomy" id="907779"/>
    <lineage>
        <taxon>Bacteria</taxon>
        <taxon>Pseudomonadati</taxon>
        <taxon>Pseudomonadota</taxon>
        <taxon>Alphaproteobacteria</taxon>
        <taxon>Acetobacterales</taxon>
        <taxon>Roseomonadaceae</taxon>
        <taxon>Roseomonas</taxon>
    </lineage>
</organism>
<gene>
    <name evidence="3" type="ORF">ACFFGY_22375</name>
</gene>
<proteinExistence type="predicted"/>
<keyword evidence="2" id="KW-0812">Transmembrane</keyword>
<feature type="region of interest" description="Disordered" evidence="1">
    <location>
        <begin position="98"/>
        <end position="126"/>
    </location>
</feature>
<keyword evidence="4" id="KW-1185">Reference proteome</keyword>
<name>A0ABV6K357_9PROT</name>
<feature type="transmembrane region" description="Helical" evidence="2">
    <location>
        <begin position="24"/>
        <end position="39"/>
    </location>
</feature>
<comment type="caution">
    <text evidence="3">The sequence shown here is derived from an EMBL/GenBank/DDBJ whole genome shotgun (WGS) entry which is preliminary data.</text>
</comment>
<keyword evidence="2" id="KW-1133">Transmembrane helix</keyword>
<evidence type="ECO:0000256" key="2">
    <source>
        <dbReference type="SAM" id="Phobius"/>
    </source>
</evidence>
<accession>A0ABV6K357</accession>
<dbReference type="RefSeq" id="WP_377046755.1">
    <property type="nucleotide sequence ID" value="NZ_JBHLUN010000033.1"/>
</dbReference>
<evidence type="ECO:0000313" key="4">
    <source>
        <dbReference type="Proteomes" id="UP001589865"/>
    </source>
</evidence>